<comment type="caution">
    <text evidence="4">The sequence shown here is derived from an EMBL/GenBank/DDBJ whole genome shotgun (WGS) entry which is preliminary data.</text>
</comment>
<reference evidence="4 5" key="1">
    <citation type="submission" date="2020-05" db="EMBL/GenBank/DDBJ databases">
        <authorList>
            <person name="Kim M.K."/>
        </authorList>
    </citation>
    <scope>NUCLEOTIDE SEQUENCE [LARGE SCALE GENOMIC DNA]</scope>
    <source>
        <strain evidence="4 5">BT25</strain>
    </source>
</reference>
<accession>A0A849VTC0</accession>
<protein>
    <submittedName>
        <fullName evidence="4">Amidohydrolase family protein</fullName>
    </submittedName>
</protein>
<keyword evidence="5" id="KW-1185">Reference proteome</keyword>
<evidence type="ECO:0000313" key="5">
    <source>
        <dbReference type="Proteomes" id="UP000550508"/>
    </source>
</evidence>
<dbReference type="EMBL" id="JABUMX010000004">
    <property type="protein sequence ID" value="NTS33225.1"/>
    <property type="molecule type" value="Genomic_DNA"/>
</dbReference>
<dbReference type="SUPFAM" id="SSF51338">
    <property type="entry name" value="Composite domain of metallo-dependent hydrolases"/>
    <property type="match status" value="1"/>
</dbReference>
<keyword evidence="2 4" id="KW-0378">Hydrolase</keyword>
<evidence type="ECO:0000256" key="1">
    <source>
        <dbReference type="ARBA" id="ARBA00006745"/>
    </source>
</evidence>
<dbReference type="Gene3D" id="3.20.20.140">
    <property type="entry name" value="Metal-dependent hydrolases"/>
    <property type="match status" value="1"/>
</dbReference>
<dbReference type="Gene3D" id="2.30.40.10">
    <property type="entry name" value="Urease, subunit C, domain 1"/>
    <property type="match status" value="1"/>
</dbReference>
<dbReference type="NCBIfam" id="NF004801">
    <property type="entry name" value="PRK06151.1"/>
    <property type="match status" value="1"/>
</dbReference>
<evidence type="ECO:0000259" key="3">
    <source>
        <dbReference type="Pfam" id="PF01979"/>
    </source>
</evidence>
<proteinExistence type="inferred from homology"/>
<dbReference type="InterPro" id="IPR006680">
    <property type="entry name" value="Amidohydro-rel"/>
</dbReference>
<name>A0A849VTC0_9HYPH</name>
<dbReference type="InterPro" id="IPR032466">
    <property type="entry name" value="Metal_Hydrolase"/>
</dbReference>
<feature type="domain" description="Amidohydrolase-related" evidence="3">
    <location>
        <begin position="112"/>
        <end position="439"/>
    </location>
</feature>
<evidence type="ECO:0000313" key="4">
    <source>
        <dbReference type="EMBL" id="NTS33225.1"/>
    </source>
</evidence>
<gene>
    <name evidence="4" type="ORF">HQ945_18395</name>
</gene>
<dbReference type="RefSeq" id="WP_113281240.1">
    <property type="nucleotide sequence ID" value="NZ_JABUMX010000004.1"/>
</dbReference>
<dbReference type="SUPFAM" id="SSF51556">
    <property type="entry name" value="Metallo-dependent hydrolases"/>
    <property type="match status" value="1"/>
</dbReference>
<dbReference type="PANTHER" id="PTHR43794">
    <property type="entry name" value="AMINOHYDROLASE SSNA-RELATED"/>
    <property type="match status" value="1"/>
</dbReference>
<dbReference type="PANTHER" id="PTHR43794:SF11">
    <property type="entry name" value="AMIDOHYDROLASE-RELATED DOMAIN-CONTAINING PROTEIN"/>
    <property type="match status" value="1"/>
</dbReference>
<dbReference type="InterPro" id="IPR011059">
    <property type="entry name" value="Metal-dep_hydrolase_composite"/>
</dbReference>
<dbReference type="GO" id="GO:0016810">
    <property type="term" value="F:hydrolase activity, acting on carbon-nitrogen (but not peptide) bonds"/>
    <property type="evidence" value="ECO:0007669"/>
    <property type="project" value="InterPro"/>
</dbReference>
<dbReference type="Proteomes" id="UP000550508">
    <property type="component" value="Unassembled WGS sequence"/>
</dbReference>
<dbReference type="InterPro" id="IPR050287">
    <property type="entry name" value="MTA/SAH_deaminase"/>
</dbReference>
<evidence type="ECO:0000256" key="2">
    <source>
        <dbReference type="ARBA" id="ARBA00022801"/>
    </source>
</evidence>
<organism evidence="4 5">
    <name type="scientific">Phyllobacterium pellucidum</name>
    <dbReference type="NCBI Taxonomy" id="2740464"/>
    <lineage>
        <taxon>Bacteria</taxon>
        <taxon>Pseudomonadati</taxon>
        <taxon>Pseudomonadota</taxon>
        <taxon>Alphaproteobacteria</taxon>
        <taxon>Hyphomicrobiales</taxon>
        <taxon>Phyllobacteriaceae</taxon>
        <taxon>Phyllobacterium</taxon>
    </lineage>
</organism>
<dbReference type="AlphaFoldDB" id="A0A849VTC0"/>
<sequence>MSIEPEKNQGSEGPVLLTARWIVGHADGRHVLYENGEVVYDGNEITFVGQHYTGPVGRRIDYGMALIGPGFIDLDALSDLDTGVLGLDHQPGWKKGRVWPRDYVNAGPVEMLDPDELAFQKRYAFAQLIRNGITTALPIASLFYRAWNETTDEFASAANSAGELGLRVYLGPAFRAGHSVVEEDGSIVVEIDEARGAEGLQQAIAFCQEHEGLHGGLVRTMLAPDRIEFWTEGLLRETAAAARDLDVPLRLHCCQSEFEVNTMRERFGTTSARWLQSIGFLGEKVLLPHGTNAERADLDIIAASGATLVHCPIVMARHGVALDNFADLRRAGMRIGMGTDTWPPDMVLNMQVGLMLGRVMSGDTARPASTDLYDAATTGGADALGRSDLGRLCKGAKADIVVFNLGADHLGQITDPIAGLMTSASGRDVDTVVIDGRTVMQNGIIPGFDFEASHGRAQRQFERLVARYPERTWRHPPVEAIFPPSYPTIRSTGVAKE</sequence>
<dbReference type="Pfam" id="PF01979">
    <property type="entry name" value="Amidohydro_1"/>
    <property type="match status" value="1"/>
</dbReference>
<comment type="similarity">
    <text evidence="1">Belongs to the metallo-dependent hydrolases superfamily. ATZ/TRZ family.</text>
</comment>